<sequence>MNLIEKLITEFDQQLHNAIQIGENIKVSRPADEIRNIVISGLGGSGIGGSITKSLVFNDLEIPIEVVKSYEIPKYVDKHTLLIASSYSGNTEETLAAVALAGVRGAKIACVTTGGKLYSIALSKGYDIAKMPQEEPCPRAYLGYSLIQQLYLLIHYQLISNNYRHQLKAAYTLINQQKESIKQMAEDIAEQLHDRLPIIYTDNNLTPLAIRFQQQINENAKQFCHVNLFPEMNHNELVGWVHPQKILQNSSVVLVNSTFNNPRVNLRMKICKEIFAKLTDTILEIDLEGNSLVEQTFYFIHLTDWVSYYMALKNDVDPYQIDVIDFLKAELAKI</sequence>
<comment type="similarity">
    <text evidence="1">Belongs to the PGI/PMI family.</text>
</comment>
<dbReference type="GO" id="GO:1901135">
    <property type="term" value="P:carbohydrate derivative metabolic process"/>
    <property type="evidence" value="ECO:0007669"/>
    <property type="project" value="InterPro"/>
</dbReference>
<dbReference type="NCBIfam" id="NF006423">
    <property type="entry name" value="PRK08674.1-2"/>
    <property type="match status" value="1"/>
</dbReference>
<evidence type="ECO:0000313" key="4">
    <source>
        <dbReference type="EMBL" id="SFF24086.1"/>
    </source>
</evidence>
<dbReference type="RefSeq" id="WP_091545896.1">
    <property type="nucleotide sequence ID" value="NZ_FONY01000021.1"/>
</dbReference>
<proteinExistence type="inferred from homology"/>
<keyword evidence="5" id="KW-1185">Reference proteome</keyword>
<evidence type="ECO:0000256" key="1">
    <source>
        <dbReference type="ARBA" id="ARBA00010523"/>
    </source>
</evidence>
<dbReference type="InterPro" id="IPR001347">
    <property type="entry name" value="SIS_dom"/>
</dbReference>
<evidence type="ECO:0000256" key="2">
    <source>
        <dbReference type="ARBA" id="ARBA00023235"/>
    </source>
</evidence>
<dbReference type="InterPro" id="IPR046348">
    <property type="entry name" value="SIS_dom_sf"/>
</dbReference>
<dbReference type="CDD" id="cd05637">
    <property type="entry name" value="SIS_PGI_PMI_2"/>
    <property type="match status" value="1"/>
</dbReference>
<reference evidence="4 5" key="1">
    <citation type="submission" date="2016-10" db="EMBL/GenBank/DDBJ databases">
        <authorList>
            <person name="de Groot N.N."/>
        </authorList>
    </citation>
    <scope>NUCLEOTIDE SEQUENCE [LARGE SCALE GENOMIC DNA]</scope>
    <source>
        <strain>GEY</strain>
        <strain evidence="5">DSM 9560</strain>
    </source>
</reference>
<dbReference type="GO" id="GO:0005975">
    <property type="term" value="P:carbohydrate metabolic process"/>
    <property type="evidence" value="ECO:0007669"/>
    <property type="project" value="InterPro"/>
</dbReference>
<evidence type="ECO:0000313" key="5">
    <source>
        <dbReference type="Proteomes" id="UP000199513"/>
    </source>
</evidence>
<dbReference type="GO" id="GO:0004476">
    <property type="term" value="F:mannose-6-phosphate isomerase activity"/>
    <property type="evidence" value="ECO:0007669"/>
    <property type="project" value="InterPro"/>
</dbReference>
<protein>
    <submittedName>
        <fullName evidence="4">Bifunctional phosphoglucose/phosphomannose isomerase</fullName>
    </submittedName>
</protein>
<dbReference type="Gene3D" id="3.40.50.10490">
    <property type="entry name" value="Glucose-6-phosphate isomerase like protein, domain 1"/>
    <property type="match status" value="2"/>
</dbReference>
<dbReference type="InterPro" id="IPR019490">
    <property type="entry name" value="Glu6P/Mann6P_isomerase_C"/>
</dbReference>
<dbReference type="Pfam" id="PF10432">
    <property type="entry name" value="bact-PGI_C"/>
    <property type="match status" value="1"/>
</dbReference>
<dbReference type="GO" id="GO:0004347">
    <property type="term" value="F:glucose-6-phosphate isomerase activity"/>
    <property type="evidence" value="ECO:0007669"/>
    <property type="project" value="InterPro"/>
</dbReference>
<organism evidence="4 5">
    <name type="scientific">Thermoflexibacter ruber</name>
    <dbReference type="NCBI Taxonomy" id="1003"/>
    <lineage>
        <taxon>Bacteria</taxon>
        <taxon>Pseudomonadati</taxon>
        <taxon>Bacteroidota</taxon>
        <taxon>Cytophagia</taxon>
        <taxon>Cytophagales</taxon>
        <taxon>Thermoflexibacteraceae</taxon>
        <taxon>Thermoflexibacter</taxon>
    </lineage>
</organism>
<feature type="domain" description="SIS" evidence="3">
    <location>
        <begin position="26"/>
        <end position="168"/>
    </location>
</feature>
<dbReference type="PROSITE" id="PS51464">
    <property type="entry name" value="SIS"/>
    <property type="match status" value="1"/>
</dbReference>
<dbReference type="Pfam" id="PF01380">
    <property type="entry name" value="SIS"/>
    <property type="match status" value="1"/>
</dbReference>
<accession>A0A1I2H5P7</accession>
<dbReference type="Proteomes" id="UP000199513">
    <property type="component" value="Unassembled WGS sequence"/>
</dbReference>
<dbReference type="SUPFAM" id="SSF53697">
    <property type="entry name" value="SIS domain"/>
    <property type="match status" value="1"/>
</dbReference>
<keyword evidence="2 4" id="KW-0413">Isomerase</keyword>
<gene>
    <name evidence="4" type="ORF">SAMN04488541_102172</name>
</gene>
<dbReference type="OrthoDB" id="9771734at2"/>
<dbReference type="NCBIfam" id="NF006426">
    <property type="entry name" value="PRK08674.1-6"/>
    <property type="match status" value="1"/>
</dbReference>
<dbReference type="AlphaFoldDB" id="A0A1I2H5P7"/>
<dbReference type="NCBIfam" id="TIGR02128">
    <property type="entry name" value="G6PI_arch"/>
    <property type="match status" value="1"/>
</dbReference>
<dbReference type="EMBL" id="FONY01000021">
    <property type="protein sequence ID" value="SFF24086.1"/>
    <property type="molecule type" value="Genomic_DNA"/>
</dbReference>
<dbReference type="STRING" id="1003.SAMN04488541_102172"/>
<name>A0A1I2H5P7_9BACT</name>
<dbReference type="GO" id="GO:0097367">
    <property type="term" value="F:carbohydrate derivative binding"/>
    <property type="evidence" value="ECO:0007669"/>
    <property type="project" value="InterPro"/>
</dbReference>
<evidence type="ECO:0000259" key="3">
    <source>
        <dbReference type="PROSITE" id="PS51464"/>
    </source>
</evidence>